<feature type="non-terminal residue" evidence="2">
    <location>
        <position position="1"/>
    </location>
</feature>
<feature type="non-terminal residue" evidence="2">
    <location>
        <position position="102"/>
    </location>
</feature>
<dbReference type="GO" id="GO:0071949">
    <property type="term" value="F:FAD binding"/>
    <property type="evidence" value="ECO:0007669"/>
    <property type="project" value="InterPro"/>
</dbReference>
<dbReference type="STRING" id="1160497.A0A1L9V9P9"/>
<dbReference type="OrthoDB" id="5332616at2759"/>
<feature type="domain" description="FAD-binding PCMH-type" evidence="1">
    <location>
        <begin position="1"/>
        <end position="102"/>
    </location>
</feature>
<gene>
    <name evidence="2" type="ORF">ASPGLDRAFT_96668</name>
</gene>
<dbReference type="SUPFAM" id="SSF56176">
    <property type="entry name" value="FAD-binding/transporter-associated domain-like"/>
    <property type="match status" value="1"/>
</dbReference>
<dbReference type="InterPro" id="IPR006094">
    <property type="entry name" value="Oxid_FAD_bind_N"/>
</dbReference>
<sequence length="102" mass="11304">VPSGAVRPSKVEQVRQIVKLANVYKVPLWTVSRGKNLGYGGSGSVTKGCVILDLQQMKNIMEVNEEYGYAIVEPGVSFFDLFNEIQRRGFNLWPSVPAMGWG</sequence>
<dbReference type="PANTHER" id="PTHR11748:SF114">
    <property type="entry name" value="ARYL-ALCOHOL OXIDASE VANILLYL-ALCOHOL OXIDASE (AFU_ORTHOLOGUE AFUA_3G09500)-RELATED"/>
    <property type="match status" value="1"/>
</dbReference>
<dbReference type="RefSeq" id="XP_022397355.1">
    <property type="nucleotide sequence ID" value="XM_022550591.1"/>
</dbReference>
<dbReference type="InterPro" id="IPR016169">
    <property type="entry name" value="FAD-bd_PCMH_sub2"/>
</dbReference>
<reference evidence="3" key="1">
    <citation type="journal article" date="2017" name="Genome Biol.">
        <title>Comparative genomics reveals high biological diversity and specific adaptations in the industrially and medically important fungal genus Aspergillus.</title>
        <authorList>
            <person name="de Vries R.P."/>
            <person name="Riley R."/>
            <person name="Wiebenga A."/>
            <person name="Aguilar-Osorio G."/>
            <person name="Amillis S."/>
            <person name="Uchima C.A."/>
            <person name="Anderluh G."/>
            <person name="Asadollahi M."/>
            <person name="Askin M."/>
            <person name="Barry K."/>
            <person name="Battaglia E."/>
            <person name="Bayram O."/>
            <person name="Benocci T."/>
            <person name="Braus-Stromeyer S.A."/>
            <person name="Caldana C."/>
            <person name="Canovas D."/>
            <person name="Cerqueira G.C."/>
            <person name="Chen F."/>
            <person name="Chen W."/>
            <person name="Choi C."/>
            <person name="Clum A."/>
            <person name="Dos Santos R.A."/>
            <person name="Damasio A.R."/>
            <person name="Diallinas G."/>
            <person name="Emri T."/>
            <person name="Fekete E."/>
            <person name="Flipphi M."/>
            <person name="Freyberg S."/>
            <person name="Gallo A."/>
            <person name="Gournas C."/>
            <person name="Habgood R."/>
            <person name="Hainaut M."/>
            <person name="Harispe M.L."/>
            <person name="Henrissat B."/>
            <person name="Hilden K.S."/>
            <person name="Hope R."/>
            <person name="Hossain A."/>
            <person name="Karabika E."/>
            <person name="Karaffa L."/>
            <person name="Karanyi Z."/>
            <person name="Krasevec N."/>
            <person name="Kuo A."/>
            <person name="Kusch H."/>
            <person name="LaButti K."/>
            <person name="Lagendijk E.L."/>
            <person name="Lapidus A."/>
            <person name="Levasseur A."/>
            <person name="Lindquist E."/>
            <person name="Lipzen A."/>
            <person name="Logrieco A.F."/>
            <person name="MacCabe A."/>
            <person name="Maekelae M.R."/>
            <person name="Malavazi I."/>
            <person name="Melin P."/>
            <person name="Meyer V."/>
            <person name="Mielnichuk N."/>
            <person name="Miskei M."/>
            <person name="Molnar A.P."/>
            <person name="Mule G."/>
            <person name="Ngan C.Y."/>
            <person name="Orejas M."/>
            <person name="Orosz E."/>
            <person name="Ouedraogo J.P."/>
            <person name="Overkamp K.M."/>
            <person name="Park H.-S."/>
            <person name="Perrone G."/>
            <person name="Piumi F."/>
            <person name="Punt P.J."/>
            <person name="Ram A.F."/>
            <person name="Ramon A."/>
            <person name="Rauscher S."/>
            <person name="Record E."/>
            <person name="Riano-Pachon D.M."/>
            <person name="Robert V."/>
            <person name="Roehrig J."/>
            <person name="Ruller R."/>
            <person name="Salamov A."/>
            <person name="Salih N.S."/>
            <person name="Samson R.A."/>
            <person name="Sandor E."/>
            <person name="Sanguinetti M."/>
            <person name="Schuetze T."/>
            <person name="Sepcic K."/>
            <person name="Shelest E."/>
            <person name="Sherlock G."/>
            <person name="Sophianopoulou V."/>
            <person name="Squina F.M."/>
            <person name="Sun H."/>
            <person name="Susca A."/>
            <person name="Todd R.B."/>
            <person name="Tsang A."/>
            <person name="Unkles S.E."/>
            <person name="van de Wiele N."/>
            <person name="van Rossen-Uffink D."/>
            <person name="Oliveira J.V."/>
            <person name="Vesth T.C."/>
            <person name="Visser J."/>
            <person name="Yu J.-H."/>
            <person name="Zhou M."/>
            <person name="Andersen M.R."/>
            <person name="Archer D.B."/>
            <person name="Baker S.E."/>
            <person name="Benoit I."/>
            <person name="Brakhage A.A."/>
            <person name="Braus G.H."/>
            <person name="Fischer R."/>
            <person name="Frisvad J.C."/>
            <person name="Goldman G.H."/>
            <person name="Houbraken J."/>
            <person name="Oakley B."/>
            <person name="Pocsi I."/>
            <person name="Scazzocchio C."/>
            <person name="Seiboth B."/>
            <person name="vanKuyk P.A."/>
            <person name="Wortman J."/>
            <person name="Dyer P.S."/>
            <person name="Grigoriev I.V."/>
        </authorList>
    </citation>
    <scope>NUCLEOTIDE SEQUENCE [LARGE SCALE GENOMIC DNA]</scope>
    <source>
        <strain evidence="3">CBS 516.65</strain>
    </source>
</reference>
<dbReference type="GO" id="GO:0005739">
    <property type="term" value="C:mitochondrion"/>
    <property type="evidence" value="ECO:0007669"/>
    <property type="project" value="TreeGrafter"/>
</dbReference>
<accession>A0A1L9V9P9</accession>
<dbReference type="Gene3D" id="3.30.465.10">
    <property type="match status" value="1"/>
</dbReference>
<dbReference type="GeneID" id="34466851"/>
<keyword evidence="3" id="KW-1185">Reference proteome</keyword>
<name>A0A1L9V9P9_ASPGL</name>
<evidence type="ECO:0000313" key="2">
    <source>
        <dbReference type="EMBL" id="OJJ80657.1"/>
    </source>
</evidence>
<dbReference type="Pfam" id="PF01565">
    <property type="entry name" value="FAD_binding_4"/>
    <property type="match status" value="1"/>
</dbReference>
<dbReference type="VEuPathDB" id="FungiDB:ASPGLDRAFT_96668"/>
<organism evidence="2 3">
    <name type="scientific">Aspergillus glaucus CBS 516.65</name>
    <dbReference type="NCBI Taxonomy" id="1160497"/>
    <lineage>
        <taxon>Eukaryota</taxon>
        <taxon>Fungi</taxon>
        <taxon>Dikarya</taxon>
        <taxon>Ascomycota</taxon>
        <taxon>Pezizomycotina</taxon>
        <taxon>Eurotiomycetes</taxon>
        <taxon>Eurotiomycetidae</taxon>
        <taxon>Eurotiales</taxon>
        <taxon>Aspergillaceae</taxon>
        <taxon>Aspergillus</taxon>
        <taxon>Aspergillus subgen. Aspergillus</taxon>
    </lineage>
</organism>
<dbReference type="PROSITE" id="PS51387">
    <property type="entry name" value="FAD_PCMH"/>
    <property type="match status" value="1"/>
</dbReference>
<dbReference type="GO" id="GO:1903457">
    <property type="term" value="P:lactate catabolic process"/>
    <property type="evidence" value="ECO:0007669"/>
    <property type="project" value="TreeGrafter"/>
</dbReference>
<dbReference type="AlphaFoldDB" id="A0A1L9V9P9"/>
<dbReference type="InterPro" id="IPR016167">
    <property type="entry name" value="FAD-bd_PCMH_sub1"/>
</dbReference>
<dbReference type="GO" id="GO:0004458">
    <property type="term" value="F:D-lactate dehydrogenase (cytochrome) activity"/>
    <property type="evidence" value="ECO:0007669"/>
    <property type="project" value="TreeGrafter"/>
</dbReference>
<dbReference type="InterPro" id="IPR036318">
    <property type="entry name" value="FAD-bd_PCMH-like_sf"/>
</dbReference>
<evidence type="ECO:0000313" key="3">
    <source>
        <dbReference type="Proteomes" id="UP000184300"/>
    </source>
</evidence>
<dbReference type="EMBL" id="KV878909">
    <property type="protein sequence ID" value="OJJ80657.1"/>
    <property type="molecule type" value="Genomic_DNA"/>
</dbReference>
<evidence type="ECO:0000259" key="1">
    <source>
        <dbReference type="PROSITE" id="PS51387"/>
    </source>
</evidence>
<dbReference type="InterPro" id="IPR016166">
    <property type="entry name" value="FAD-bd_PCMH"/>
</dbReference>
<proteinExistence type="predicted"/>
<dbReference type="Proteomes" id="UP000184300">
    <property type="component" value="Unassembled WGS sequence"/>
</dbReference>
<protein>
    <recommendedName>
        <fullName evidence="1">FAD-binding PCMH-type domain-containing protein</fullName>
    </recommendedName>
</protein>
<dbReference type="PANTHER" id="PTHR11748">
    <property type="entry name" value="D-LACTATE DEHYDROGENASE"/>
    <property type="match status" value="1"/>
</dbReference>
<dbReference type="Gene3D" id="3.30.43.10">
    <property type="entry name" value="Uridine Diphospho-n-acetylenolpyruvylglucosamine Reductase, domain 2"/>
    <property type="match status" value="1"/>
</dbReference>
<dbReference type="GO" id="GO:0008720">
    <property type="term" value="F:D-lactate dehydrogenase (NAD+) activity"/>
    <property type="evidence" value="ECO:0007669"/>
    <property type="project" value="TreeGrafter"/>
</dbReference>